<evidence type="ECO:0000313" key="3">
    <source>
        <dbReference type="Proteomes" id="UP001432062"/>
    </source>
</evidence>
<evidence type="ECO:0000313" key="2">
    <source>
        <dbReference type="EMBL" id="WUV50285.1"/>
    </source>
</evidence>
<dbReference type="Pfam" id="PF12688">
    <property type="entry name" value="TPR_5"/>
    <property type="match status" value="1"/>
</dbReference>
<dbReference type="InterPro" id="IPR011990">
    <property type="entry name" value="TPR-like_helical_dom_sf"/>
</dbReference>
<gene>
    <name evidence="2" type="ORF">OG563_20055</name>
</gene>
<dbReference type="EMBL" id="CP109441">
    <property type="protein sequence ID" value="WUV50285.1"/>
    <property type="molecule type" value="Genomic_DNA"/>
</dbReference>
<feature type="domain" description="Tetratrico peptide repeat group 5" evidence="1">
    <location>
        <begin position="44"/>
        <end position="145"/>
    </location>
</feature>
<dbReference type="Gene3D" id="1.25.40.10">
    <property type="entry name" value="Tetratricopeptide repeat domain"/>
    <property type="match status" value="2"/>
</dbReference>
<organism evidence="2 3">
    <name type="scientific">Nocardia vinacea</name>
    <dbReference type="NCBI Taxonomy" id="96468"/>
    <lineage>
        <taxon>Bacteria</taxon>
        <taxon>Bacillati</taxon>
        <taxon>Actinomycetota</taxon>
        <taxon>Actinomycetes</taxon>
        <taxon>Mycobacteriales</taxon>
        <taxon>Nocardiaceae</taxon>
        <taxon>Nocardia</taxon>
    </lineage>
</organism>
<dbReference type="Proteomes" id="UP001432062">
    <property type="component" value="Chromosome"/>
</dbReference>
<dbReference type="RefSeq" id="WP_329415056.1">
    <property type="nucleotide sequence ID" value="NZ_CP109441.1"/>
</dbReference>
<protein>
    <submittedName>
        <fullName evidence="2">Tetratricopeptide repeat protein</fullName>
    </submittedName>
</protein>
<name>A0ABZ1Z8C7_9NOCA</name>
<evidence type="ECO:0000259" key="1">
    <source>
        <dbReference type="Pfam" id="PF12688"/>
    </source>
</evidence>
<keyword evidence="3" id="KW-1185">Reference proteome</keyword>
<proteinExistence type="predicted"/>
<dbReference type="SUPFAM" id="SSF48452">
    <property type="entry name" value="TPR-like"/>
    <property type="match status" value="2"/>
</dbReference>
<sequence>MPADDGRERLAEGAAAYQRGDVAEARRLFEEVARTSTDGLRVSALVNAASMCDELGDHAGAIVKFREALAEMPADAIEKRPAALINLSQALQHVGDLDGAQQALEQARALLTAHNDESMQRVACLLSLTAVAFHRQSWAYAIELATESLDAAVRFAPHLAGHPLSTLGGIYFETGRRELAVDFMGQALAAFDAAGDRNAVAETEQNLAVMYVRLDRFDEAEPPLRSSQEYFERAELGYRAGVGLKTMGFLAEGRGDTDAAHQLYGRSLDYFQESGAVLDAADVRVRLATVAYSNGQYDEGEILIGEAFAAYAERGLGLHCAQIDFWHAALLESIIEAAQTPDAELLGRAIDLAVPSALAIDAVRYTLPNGNQREKWNRQIADPAMRMAFRFAYLSGNGPLIVDLIETQCAGTTLDIARSAGGGPPRLPLELFDPPAEPAQPTVQVGTGPQSGSAPQLGTALASVAASAGLPVVPPPRVAVAPDGHIALAGYIEAAELRYGHPVRDSRVLPA</sequence>
<reference evidence="2" key="1">
    <citation type="submission" date="2022-10" db="EMBL/GenBank/DDBJ databases">
        <title>The complete genomes of actinobacterial strains from the NBC collection.</title>
        <authorList>
            <person name="Joergensen T.S."/>
            <person name="Alvarez Arevalo M."/>
            <person name="Sterndorff E.B."/>
            <person name="Faurdal D."/>
            <person name="Vuksanovic O."/>
            <person name="Mourched A.-S."/>
            <person name="Charusanti P."/>
            <person name="Shaw S."/>
            <person name="Blin K."/>
            <person name="Weber T."/>
        </authorList>
    </citation>
    <scope>NUCLEOTIDE SEQUENCE</scope>
    <source>
        <strain evidence="2">NBC_01482</strain>
    </source>
</reference>
<dbReference type="InterPro" id="IPR019734">
    <property type="entry name" value="TPR_rpt"/>
</dbReference>
<accession>A0ABZ1Z8C7</accession>
<dbReference type="InterPro" id="IPR011717">
    <property type="entry name" value="TPR-4"/>
</dbReference>
<dbReference type="InterPro" id="IPR041656">
    <property type="entry name" value="TPR_5"/>
</dbReference>
<dbReference type="Pfam" id="PF13424">
    <property type="entry name" value="TPR_12"/>
    <property type="match status" value="1"/>
</dbReference>
<dbReference type="SMART" id="SM00028">
    <property type="entry name" value="TPR"/>
    <property type="match status" value="5"/>
</dbReference>
<dbReference type="Pfam" id="PF07721">
    <property type="entry name" value="TPR_4"/>
    <property type="match status" value="1"/>
</dbReference>